<dbReference type="Proteomes" id="UP000557872">
    <property type="component" value="Unassembled WGS sequence"/>
</dbReference>
<gene>
    <name evidence="2" type="ORF">HW115_15365</name>
</gene>
<organism evidence="2 3">
    <name type="scientific">Oceaniferula marina</name>
    <dbReference type="NCBI Taxonomy" id="2748318"/>
    <lineage>
        <taxon>Bacteria</taxon>
        <taxon>Pseudomonadati</taxon>
        <taxon>Verrucomicrobiota</taxon>
        <taxon>Verrucomicrobiia</taxon>
        <taxon>Verrucomicrobiales</taxon>
        <taxon>Verrucomicrobiaceae</taxon>
        <taxon>Oceaniferula</taxon>
    </lineage>
</organism>
<evidence type="ECO:0000256" key="1">
    <source>
        <dbReference type="SAM" id="Phobius"/>
    </source>
</evidence>
<dbReference type="AlphaFoldDB" id="A0A851GMD4"/>
<keyword evidence="1" id="KW-1133">Transmembrane helix</keyword>
<feature type="transmembrane region" description="Helical" evidence="1">
    <location>
        <begin position="20"/>
        <end position="44"/>
    </location>
</feature>
<dbReference type="Pfam" id="PF07963">
    <property type="entry name" value="N_methyl"/>
    <property type="match status" value="1"/>
</dbReference>
<dbReference type="NCBIfam" id="TIGR02532">
    <property type="entry name" value="IV_pilin_GFxxxE"/>
    <property type="match status" value="1"/>
</dbReference>
<reference evidence="2 3" key="1">
    <citation type="submission" date="2020-07" db="EMBL/GenBank/DDBJ databases">
        <title>Roseicoccus Jingziensis gen. nov., sp. nov., isolated from coastal seawater.</title>
        <authorList>
            <person name="Feng X."/>
        </authorList>
    </citation>
    <scope>NUCLEOTIDE SEQUENCE [LARGE SCALE GENOMIC DNA]</scope>
    <source>
        <strain evidence="2 3">N1E253</strain>
    </source>
</reference>
<comment type="caution">
    <text evidence="2">The sequence shown here is derived from an EMBL/GenBank/DDBJ whole genome shotgun (WGS) entry which is preliminary data.</text>
</comment>
<evidence type="ECO:0000313" key="3">
    <source>
        <dbReference type="Proteomes" id="UP000557872"/>
    </source>
</evidence>
<keyword evidence="1" id="KW-0472">Membrane</keyword>
<dbReference type="RefSeq" id="WP_178933833.1">
    <property type="nucleotide sequence ID" value="NZ_JACBAZ010000007.1"/>
</dbReference>
<protein>
    <submittedName>
        <fullName evidence="2">Prepilin-type N-terminal cleavage/methylation domain-containing protein</fullName>
    </submittedName>
</protein>
<name>A0A851GMD4_9BACT</name>
<accession>A0A851GMD4</accession>
<dbReference type="EMBL" id="JACBAZ010000007">
    <property type="protein sequence ID" value="NWK57001.1"/>
    <property type="molecule type" value="Genomic_DNA"/>
</dbReference>
<dbReference type="PROSITE" id="PS00409">
    <property type="entry name" value="PROKAR_NTER_METHYL"/>
    <property type="match status" value="1"/>
</dbReference>
<keyword evidence="1" id="KW-0812">Transmembrane</keyword>
<evidence type="ECO:0000313" key="2">
    <source>
        <dbReference type="EMBL" id="NWK57001.1"/>
    </source>
</evidence>
<proteinExistence type="predicted"/>
<dbReference type="InterPro" id="IPR012902">
    <property type="entry name" value="N_methyl_site"/>
</dbReference>
<keyword evidence="3" id="KW-1185">Reference proteome</keyword>
<sequence length="264" mass="29383">MNKPVLTMSRRSNHQGFTLVETVIAMGIITIMITAFMAAFGPAVKGIQKSISAKEANRLATTLEYELSILRFEEENSDGAEYTTAFEKAFEWIEESGTNDRDSYILLYQYRGDPDKVRDDGSLEPQADKSKQLPGSDYVLQSVVRRLGDDKVSEELQPGIVEGRVFFVRMTQLVFDNGELKLAGQDGVPGGLGQIIDPTEPRDTVTDHTDYPEATIAFQAQFYVLKSSVYSYVNGTFDLDDDNNDGHPDATGKPAFVRNMAVRR</sequence>